<keyword evidence="2" id="KW-1185">Reference proteome</keyword>
<protein>
    <recommendedName>
        <fullName evidence="3">Antitoxin Xre/MbcA/ParS-like toxin-binding domain-containing protein</fullName>
    </recommendedName>
</protein>
<sequence>MSIGSWTPESEKAALQIDTDWLNTCIAISESDALDKLPAPFSESEQQHYSAFMRLPQDTWQQAVADLNNDQLIQLIRFFTVAEERISGWEAGAESPAIWINKVLRQRGEKLSTDMLRWIRANSRNRFIPNGSLG</sequence>
<dbReference type="EMBL" id="JAAWWK010000002">
    <property type="protein sequence ID" value="NKI16747.1"/>
    <property type="molecule type" value="Genomic_DNA"/>
</dbReference>
<name>A0ABX1GE23_9GAMM</name>
<dbReference type="RefSeq" id="WP_168449298.1">
    <property type="nucleotide sequence ID" value="NZ_JAAWWK010000002.1"/>
</dbReference>
<reference evidence="1 2" key="1">
    <citation type="submission" date="2020-04" db="EMBL/GenBank/DDBJ databases">
        <authorList>
            <person name="Yoon J."/>
        </authorList>
    </citation>
    <scope>NUCLEOTIDE SEQUENCE [LARGE SCALE GENOMIC DNA]</scope>
    <source>
        <strain evidence="1 2">KMU-166</strain>
    </source>
</reference>
<proteinExistence type="predicted"/>
<organism evidence="1 2">
    <name type="scientific">Spongiibacter thalassae</name>
    <dbReference type="NCBI Taxonomy" id="2721624"/>
    <lineage>
        <taxon>Bacteria</taxon>
        <taxon>Pseudomonadati</taxon>
        <taxon>Pseudomonadota</taxon>
        <taxon>Gammaproteobacteria</taxon>
        <taxon>Cellvibrionales</taxon>
        <taxon>Spongiibacteraceae</taxon>
        <taxon>Spongiibacter</taxon>
    </lineage>
</organism>
<evidence type="ECO:0000313" key="1">
    <source>
        <dbReference type="EMBL" id="NKI16747.1"/>
    </source>
</evidence>
<accession>A0ABX1GE23</accession>
<gene>
    <name evidence="1" type="ORF">HCU74_04850</name>
</gene>
<evidence type="ECO:0000313" key="2">
    <source>
        <dbReference type="Proteomes" id="UP000765845"/>
    </source>
</evidence>
<comment type="caution">
    <text evidence="1">The sequence shown here is derived from an EMBL/GenBank/DDBJ whole genome shotgun (WGS) entry which is preliminary data.</text>
</comment>
<evidence type="ECO:0008006" key="3">
    <source>
        <dbReference type="Google" id="ProtNLM"/>
    </source>
</evidence>
<dbReference type="Proteomes" id="UP000765845">
    <property type="component" value="Unassembled WGS sequence"/>
</dbReference>